<dbReference type="InterPro" id="IPR029759">
    <property type="entry name" value="GPX_AS"/>
</dbReference>
<comment type="caution">
    <text evidence="5">The sequence shown here is derived from an EMBL/GenBank/DDBJ whole genome shotgun (WGS) entry which is preliminary data.</text>
</comment>
<proteinExistence type="inferred from homology"/>
<dbReference type="SUPFAM" id="SSF52833">
    <property type="entry name" value="Thioredoxin-like"/>
    <property type="match status" value="1"/>
</dbReference>
<dbReference type="PANTHER" id="PTHR11592:SF78">
    <property type="entry name" value="GLUTATHIONE PEROXIDASE"/>
    <property type="match status" value="1"/>
</dbReference>
<keyword evidence="3 4" id="KW-0560">Oxidoreductase</keyword>
<dbReference type="PROSITE" id="PS51355">
    <property type="entry name" value="GLUTATHIONE_PEROXID_3"/>
    <property type="match status" value="1"/>
</dbReference>
<dbReference type="PIRSF" id="PIRSF000303">
    <property type="entry name" value="Glutathion_perox"/>
    <property type="match status" value="1"/>
</dbReference>
<evidence type="ECO:0000256" key="4">
    <source>
        <dbReference type="RuleBase" id="RU000499"/>
    </source>
</evidence>
<gene>
    <name evidence="5" type="ORF">SM757_28685</name>
</gene>
<evidence type="ECO:0000256" key="1">
    <source>
        <dbReference type="ARBA" id="ARBA00006926"/>
    </source>
</evidence>
<dbReference type="RefSeq" id="WP_066337840.1">
    <property type="nucleotide sequence ID" value="NZ_JAXOJX010000073.1"/>
</dbReference>
<dbReference type="InterPro" id="IPR029760">
    <property type="entry name" value="GPX_CS"/>
</dbReference>
<evidence type="ECO:0000313" key="6">
    <source>
        <dbReference type="Proteomes" id="UP001293718"/>
    </source>
</evidence>
<organism evidence="5 6">
    <name type="scientific">Azohydromonas lata</name>
    <dbReference type="NCBI Taxonomy" id="45677"/>
    <lineage>
        <taxon>Bacteria</taxon>
        <taxon>Pseudomonadati</taxon>
        <taxon>Pseudomonadota</taxon>
        <taxon>Betaproteobacteria</taxon>
        <taxon>Burkholderiales</taxon>
        <taxon>Sphaerotilaceae</taxon>
        <taxon>Azohydromonas</taxon>
    </lineage>
</organism>
<dbReference type="Proteomes" id="UP001293718">
    <property type="component" value="Unassembled WGS sequence"/>
</dbReference>
<dbReference type="PANTHER" id="PTHR11592">
    <property type="entry name" value="GLUTATHIONE PEROXIDASE"/>
    <property type="match status" value="1"/>
</dbReference>
<evidence type="ECO:0000256" key="3">
    <source>
        <dbReference type="ARBA" id="ARBA00023002"/>
    </source>
</evidence>
<dbReference type="InterPro" id="IPR036249">
    <property type="entry name" value="Thioredoxin-like_sf"/>
</dbReference>
<evidence type="ECO:0000256" key="2">
    <source>
        <dbReference type="ARBA" id="ARBA00022559"/>
    </source>
</evidence>
<accession>A0ABU5INT7</accession>
<dbReference type="Pfam" id="PF00255">
    <property type="entry name" value="GSHPx"/>
    <property type="match status" value="1"/>
</dbReference>
<dbReference type="PROSITE" id="PS00460">
    <property type="entry name" value="GLUTATHIONE_PEROXID_1"/>
    <property type="match status" value="1"/>
</dbReference>
<dbReference type="InterPro" id="IPR000889">
    <property type="entry name" value="Glutathione_peroxidase"/>
</dbReference>
<protein>
    <recommendedName>
        <fullName evidence="4">Glutathione peroxidase</fullName>
    </recommendedName>
</protein>
<dbReference type="PROSITE" id="PS00763">
    <property type="entry name" value="GLUTATHIONE_PEROXID_2"/>
    <property type="match status" value="1"/>
</dbReference>
<reference evidence="5 6" key="1">
    <citation type="submission" date="2023-11" db="EMBL/GenBank/DDBJ databases">
        <title>Draft genome of Azohydromonas lata strain H1 (DSM1123), a polyhydroxyalkanoate producer.</title>
        <authorList>
            <person name="Traversa D."/>
            <person name="D'Addabbo P."/>
            <person name="Pazzani C."/>
            <person name="Manzari C."/>
            <person name="Chiara M."/>
            <person name="Scrascia M."/>
        </authorList>
    </citation>
    <scope>NUCLEOTIDE SEQUENCE [LARGE SCALE GENOMIC DNA]</scope>
    <source>
        <strain evidence="5 6">H1</strain>
    </source>
</reference>
<dbReference type="CDD" id="cd00340">
    <property type="entry name" value="GSH_Peroxidase"/>
    <property type="match status" value="1"/>
</dbReference>
<dbReference type="PRINTS" id="PR01011">
    <property type="entry name" value="GLUTPROXDASE"/>
</dbReference>
<name>A0ABU5INT7_9BURK</name>
<dbReference type="GO" id="GO:0004601">
    <property type="term" value="F:peroxidase activity"/>
    <property type="evidence" value="ECO:0007669"/>
    <property type="project" value="UniProtKB-KW"/>
</dbReference>
<dbReference type="EMBL" id="JAXOJX010000073">
    <property type="protein sequence ID" value="MDZ5460564.1"/>
    <property type="molecule type" value="Genomic_DNA"/>
</dbReference>
<keyword evidence="2 4" id="KW-0575">Peroxidase</keyword>
<sequence>MNHNNGSLYTFETHGIDGRPVSLMEYRDRVLLIVNTASRCGFTPQLAGLEALWARYRARGLVVLGFPCNQFGGQEPGTEQQILDFCSTRYGVSFPLMSKVEVNGAHAHPLWKWLCAQAPGLLGSKAVKWNFTKFLVGRDGHVIRRYGPAEAPQKLEADIEKALG</sequence>
<keyword evidence="6" id="KW-1185">Reference proteome</keyword>
<evidence type="ECO:0000313" key="5">
    <source>
        <dbReference type="EMBL" id="MDZ5460564.1"/>
    </source>
</evidence>
<comment type="similarity">
    <text evidence="1 4">Belongs to the glutathione peroxidase family.</text>
</comment>
<dbReference type="Gene3D" id="3.40.30.10">
    <property type="entry name" value="Glutaredoxin"/>
    <property type="match status" value="1"/>
</dbReference>